<feature type="domain" description="RNA polymerase sigma-70 region 2" evidence="2">
    <location>
        <begin position="73"/>
        <end position="122"/>
    </location>
</feature>
<gene>
    <name evidence="3" type="ORF">CP977_33585</name>
</gene>
<evidence type="ECO:0000256" key="1">
    <source>
        <dbReference type="SAM" id="MobiDB-lite"/>
    </source>
</evidence>
<keyword evidence="4" id="KW-1185">Reference proteome</keyword>
<dbReference type="InterPro" id="IPR007627">
    <property type="entry name" value="RNA_pol_sigma70_r2"/>
</dbReference>
<name>A0ABX6BRR3_9ACTN</name>
<protein>
    <recommendedName>
        <fullName evidence="2">RNA polymerase sigma-70 region 2 domain-containing protein</fullName>
    </recommendedName>
</protein>
<reference evidence="3 4" key="1">
    <citation type="submission" date="2017-09" db="EMBL/GenBank/DDBJ databases">
        <authorList>
            <person name="Lee N."/>
            <person name="Cho B.-K."/>
        </authorList>
    </citation>
    <scope>NUCLEOTIDE SEQUENCE [LARGE SCALE GENOMIC DNA]</scope>
    <source>
        <strain evidence="3 4">ATCC 19740</strain>
    </source>
</reference>
<dbReference type="EMBL" id="CP023693">
    <property type="protein sequence ID" value="QEV37191.1"/>
    <property type="molecule type" value="Genomic_DNA"/>
</dbReference>
<feature type="region of interest" description="Disordered" evidence="1">
    <location>
        <begin position="106"/>
        <end position="168"/>
    </location>
</feature>
<proteinExistence type="predicted"/>
<dbReference type="Proteomes" id="UP000326029">
    <property type="component" value="Chromosome"/>
</dbReference>
<feature type="compositionally biased region" description="Basic and acidic residues" evidence="1">
    <location>
        <begin position="127"/>
        <end position="149"/>
    </location>
</feature>
<dbReference type="SUPFAM" id="SSF88946">
    <property type="entry name" value="Sigma2 domain of RNA polymerase sigma factors"/>
    <property type="match status" value="1"/>
</dbReference>
<feature type="compositionally biased region" description="Low complexity" evidence="1">
    <location>
        <begin position="14"/>
        <end position="23"/>
    </location>
</feature>
<organism evidence="3 4">
    <name type="scientific">Streptomyces cinereoruber</name>
    <dbReference type="NCBI Taxonomy" id="67260"/>
    <lineage>
        <taxon>Bacteria</taxon>
        <taxon>Bacillati</taxon>
        <taxon>Actinomycetota</taxon>
        <taxon>Actinomycetes</taxon>
        <taxon>Kitasatosporales</taxon>
        <taxon>Streptomycetaceae</taxon>
        <taxon>Streptomyces</taxon>
    </lineage>
</organism>
<dbReference type="Gene3D" id="1.10.1740.10">
    <property type="match status" value="1"/>
</dbReference>
<sequence>MGAPHALGVPHPPRLALRGALLRAPDHRPLTPRGGSGTPTGSSDADGRTDRPRPLLRRTGSRAGDESSLEGVYRRRGGLVRTVAAHRVGDVGEAKDVIRQVFVGARRSRGNLDPQRGALKTWPVPGPDRRVHRTSDRNGESARTARSDASRQAVGGGRWSKPRKTSWR</sequence>
<evidence type="ECO:0000313" key="4">
    <source>
        <dbReference type="Proteomes" id="UP000326029"/>
    </source>
</evidence>
<accession>A0ABX6BRR3</accession>
<dbReference type="Pfam" id="PF04542">
    <property type="entry name" value="Sigma70_r2"/>
    <property type="match status" value="1"/>
</dbReference>
<evidence type="ECO:0000313" key="3">
    <source>
        <dbReference type="EMBL" id="QEV37191.1"/>
    </source>
</evidence>
<feature type="region of interest" description="Disordered" evidence="1">
    <location>
        <begin position="1"/>
        <end position="78"/>
    </location>
</feature>
<dbReference type="InterPro" id="IPR013325">
    <property type="entry name" value="RNA_pol_sigma_r2"/>
</dbReference>
<evidence type="ECO:0000259" key="2">
    <source>
        <dbReference type="Pfam" id="PF04542"/>
    </source>
</evidence>